<reference evidence="1" key="1">
    <citation type="submission" date="2016-10" db="EMBL/GenBank/DDBJ databases">
        <authorList>
            <person name="Varghese N."/>
        </authorList>
    </citation>
    <scope>NUCLEOTIDE SEQUENCE</scope>
</reference>
<name>A0A218MKM8_9VIRU</name>
<evidence type="ECO:0000313" key="1">
    <source>
        <dbReference type="EMBL" id="ASE99830.1"/>
    </source>
</evidence>
<proteinExistence type="predicted"/>
<dbReference type="EMBL" id="KY052798">
    <property type="protein sequence ID" value="ASE99830.1"/>
    <property type="molecule type" value="Genomic_DNA"/>
</dbReference>
<accession>A0A218MKM8</accession>
<evidence type="ECO:0008006" key="2">
    <source>
        <dbReference type="Google" id="ProtNLM"/>
    </source>
</evidence>
<organism evidence="1">
    <name type="scientific">uncultured virus</name>
    <dbReference type="NCBI Taxonomy" id="340016"/>
    <lineage>
        <taxon>Viruses</taxon>
        <taxon>environmental samples</taxon>
    </lineage>
</organism>
<sequence length="342" mass="37647">MFIRFSDQENIDAYTILATNTAGSQRLQDGTKIMGALVAKENILVWTDNALYTMKFVGAPFTFGFEQVGTNCGLIGKNAAIEIDGVAYWMGSNGFFSFDGTVNTLPCSVEDYVYDDASTTKGQQINAGINNLFTEVTWWYPTSGSDFNNRYVVYNYGVTNNPLPMGNWYTGTNTNAIRTTWMDSLVYPKPYATAYNSSNSGTFPTIIGESGLGQSVLFEHETGTDQVNPNGSVTTLTSFAQSYNFSLQTDQGAAEYFLAMRRFLPNFKNLQGNAVMTISISDYPADPNTTSTLSPFTVSTSTTKVDTRARGRYASLKIENTGSAETWRFGTFQADLQPDGRR</sequence>
<reference evidence="1" key="2">
    <citation type="journal article" date="2017" name="Nat. Commun.">
        <title>Single-virus genomics reveals hidden cosmopolitan and abundant viruses.</title>
        <authorList>
            <person name="Martinez-Hernandez F."/>
            <person name="Fornas O."/>
            <person name="Lluesma Gomez M."/>
            <person name="Bolduc B."/>
            <person name="de la Cruz Pena M.J."/>
            <person name="Martinez J.M."/>
            <person name="Anton J."/>
            <person name="Gasol J.M."/>
            <person name="Rosselli R."/>
            <person name="Rodriguez-Valera F."/>
            <person name="Sullivan M.B."/>
            <person name="Acinas S.G."/>
            <person name="Martinez-Garcia M."/>
        </authorList>
    </citation>
    <scope>NUCLEOTIDE SEQUENCE</scope>
</reference>
<protein>
    <recommendedName>
        <fullName evidence="2">Virion structural protein</fullName>
    </recommendedName>
</protein>